<accession>A0A8X6QLJ0</accession>
<evidence type="ECO:0000313" key="2">
    <source>
        <dbReference type="Proteomes" id="UP000887013"/>
    </source>
</evidence>
<sequence>MEVQSFCQLDDANWWGSGSASTAGILHMMNLEISLDHRTVDESNKQAGEWHYSVRMRSHGFSLAVVGDTEYMKVRDYLNREPGPASLHDLCLLNLGTVSSYRFHVHKG</sequence>
<dbReference type="Proteomes" id="UP000887013">
    <property type="component" value="Unassembled WGS sequence"/>
</dbReference>
<name>A0A8X6QLJ0_NEPPI</name>
<reference evidence="1" key="1">
    <citation type="submission" date="2020-08" db="EMBL/GenBank/DDBJ databases">
        <title>Multicomponent nature underlies the extraordinary mechanical properties of spider dragline silk.</title>
        <authorList>
            <person name="Kono N."/>
            <person name="Nakamura H."/>
            <person name="Mori M."/>
            <person name="Yoshida Y."/>
            <person name="Ohtoshi R."/>
            <person name="Malay A.D."/>
            <person name="Moran D.A.P."/>
            <person name="Tomita M."/>
            <person name="Numata K."/>
            <person name="Arakawa K."/>
        </authorList>
    </citation>
    <scope>NUCLEOTIDE SEQUENCE</scope>
</reference>
<organism evidence="1 2">
    <name type="scientific">Nephila pilipes</name>
    <name type="common">Giant wood spider</name>
    <name type="synonym">Nephila maculata</name>
    <dbReference type="NCBI Taxonomy" id="299642"/>
    <lineage>
        <taxon>Eukaryota</taxon>
        <taxon>Metazoa</taxon>
        <taxon>Ecdysozoa</taxon>
        <taxon>Arthropoda</taxon>
        <taxon>Chelicerata</taxon>
        <taxon>Arachnida</taxon>
        <taxon>Araneae</taxon>
        <taxon>Araneomorphae</taxon>
        <taxon>Entelegynae</taxon>
        <taxon>Araneoidea</taxon>
        <taxon>Nephilidae</taxon>
        <taxon>Nephila</taxon>
    </lineage>
</organism>
<dbReference type="EMBL" id="BMAW01081638">
    <property type="protein sequence ID" value="GFU25436.1"/>
    <property type="molecule type" value="Genomic_DNA"/>
</dbReference>
<comment type="caution">
    <text evidence="1">The sequence shown here is derived from an EMBL/GenBank/DDBJ whole genome shotgun (WGS) entry which is preliminary data.</text>
</comment>
<keyword evidence="2" id="KW-1185">Reference proteome</keyword>
<gene>
    <name evidence="1" type="ORF">NPIL_437401</name>
</gene>
<dbReference type="AlphaFoldDB" id="A0A8X6QLJ0"/>
<evidence type="ECO:0000313" key="1">
    <source>
        <dbReference type="EMBL" id="GFU25436.1"/>
    </source>
</evidence>
<proteinExistence type="predicted"/>
<protein>
    <submittedName>
        <fullName evidence="1">Uncharacterized protein</fullName>
    </submittedName>
</protein>